<dbReference type="InParanoid" id="A0A078ARM4"/>
<dbReference type="PANTHER" id="PTHR31398">
    <property type="entry name" value="MEIOTIC NUCLEAR DIVISION PROTEIN 1 HOMOLOG"/>
    <property type="match status" value="1"/>
</dbReference>
<organism evidence="2 3">
    <name type="scientific">Stylonychia lemnae</name>
    <name type="common">Ciliate</name>
    <dbReference type="NCBI Taxonomy" id="5949"/>
    <lineage>
        <taxon>Eukaryota</taxon>
        <taxon>Sar</taxon>
        <taxon>Alveolata</taxon>
        <taxon>Ciliophora</taxon>
        <taxon>Intramacronucleata</taxon>
        <taxon>Spirotrichea</taxon>
        <taxon>Stichotrichia</taxon>
        <taxon>Sporadotrichida</taxon>
        <taxon>Oxytrichidae</taxon>
        <taxon>Stylonychinae</taxon>
        <taxon>Stylonychia</taxon>
    </lineage>
</organism>
<keyword evidence="1" id="KW-0472">Membrane</keyword>
<keyword evidence="3" id="KW-1185">Reference proteome</keyword>
<dbReference type="OrthoDB" id="327584at2759"/>
<reference evidence="2 3" key="1">
    <citation type="submission" date="2014-06" db="EMBL/GenBank/DDBJ databases">
        <authorList>
            <person name="Swart Estienne"/>
        </authorList>
    </citation>
    <scope>NUCLEOTIDE SEQUENCE [LARGE SCALE GENOMIC DNA]</scope>
    <source>
        <strain evidence="2 3">130c</strain>
    </source>
</reference>
<evidence type="ECO:0000313" key="2">
    <source>
        <dbReference type="EMBL" id="CDW84854.1"/>
    </source>
</evidence>
<sequence length="233" mass="27096">MYGQPFMFTFKGQKTFKTNIGAAATTLIVISVVSYLIFKLRIMFCMILFDQSIYQQNLTIKLRDFKLGFDLAFGGYSDLDPKYGSIIATHNVKQRFKNETTGLLEAKMVYEPLELVRCGLQHFNYEKKNESAYEDVANLLCIKEKKYLSLGGAWTTNRLEEIQIVMKPCENKTDSKTICASQSEILKYFSTVDFQVRFVNQYFDFNDIQDPIKKFIEDRYFIPVQTNQEPQLS</sequence>
<accession>A0A078ARM4</accession>
<dbReference type="PANTHER" id="PTHR31398:SF0">
    <property type="entry name" value="MEIOTIC NUCLEAR DIVISION PROTEIN 1 HOMOLOG"/>
    <property type="match status" value="1"/>
</dbReference>
<keyword evidence="1" id="KW-1133">Transmembrane helix</keyword>
<protein>
    <recommendedName>
        <fullName evidence="4">Transmembrane protein</fullName>
    </recommendedName>
</protein>
<feature type="transmembrane region" description="Helical" evidence="1">
    <location>
        <begin position="20"/>
        <end position="38"/>
    </location>
</feature>
<dbReference type="GO" id="GO:0005634">
    <property type="term" value="C:nucleus"/>
    <property type="evidence" value="ECO:0007669"/>
    <property type="project" value="TreeGrafter"/>
</dbReference>
<dbReference type="EMBL" id="CCKQ01013210">
    <property type="protein sequence ID" value="CDW84854.1"/>
    <property type="molecule type" value="Genomic_DNA"/>
</dbReference>
<proteinExistence type="predicted"/>
<dbReference type="GO" id="GO:0007131">
    <property type="term" value="P:reciprocal meiotic recombination"/>
    <property type="evidence" value="ECO:0007669"/>
    <property type="project" value="TreeGrafter"/>
</dbReference>
<name>A0A078ARM4_STYLE</name>
<evidence type="ECO:0000313" key="3">
    <source>
        <dbReference type="Proteomes" id="UP000039865"/>
    </source>
</evidence>
<evidence type="ECO:0008006" key="4">
    <source>
        <dbReference type="Google" id="ProtNLM"/>
    </source>
</evidence>
<keyword evidence="1" id="KW-0812">Transmembrane</keyword>
<evidence type="ECO:0000256" key="1">
    <source>
        <dbReference type="SAM" id="Phobius"/>
    </source>
</evidence>
<dbReference type="Proteomes" id="UP000039865">
    <property type="component" value="Unassembled WGS sequence"/>
</dbReference>
<gene>
    <name evidence="2" type="primary">Contig17695.g18809</name>
    <name evidence="2" type="ORF">STYLEM_13923</name>
</gene>
<dbReference type="AlphaFoldDB" id="A0A078ARM4"/>